<proteinExistence type="predicted"/>
<dbReference type="RefSeq" id="WP_065925124.1">
    <property type="nucleotide sequence ID" value="NZ_CP072011.1"/>
</dbReference>
<protein>
    <submittedName>
        <fullName evidence="2">DUF2384 domain-containing protein</fullName>
    </submittedName>
</protein>
<evidence type="ECO:0000313" key="2">
    <source>
        <dbReference type="EMBL" id="QTH14532.1"/>
    </source>
</evidence>
<evidence type="ECO:0000313" key="3">
    <source>
        <dbReference type="Proteomes" id="UP000663914"/>
    </source>
</evidence>
<evidence type="ECO:0000259" key="1">
    <source>
        <dbReference type="Pfam" id="PF09722"/>
    </source>
</evidence>
<dbReference type="Pfam" id="PF09722">
    <property type="entry name" value="Xre_MbcA_ParS_C"/>
    <property type="match status" value="1"/>
</dbReference>
<accession>A0A8B6URK5</accession>
<reference evidence="2" key="1">
    <citation type="book" date="2019" name="MICROBIAL BIOTECHNOLOGY" publisher="Unknown Publisher">
        <title>Optimization of recombineering for directed mutagenesis of bacteria Pseudomonas corrugata 3'.</title>
        <authorList>
            <person name="Buinitskaja S.V."/>
            <person name="Pilipenok N."/>
            <person name="Valentovich L.N."/>
        </authorList>
    </citation>
    <scope>NUCLEOTIDE SEQUENCE</scope>
    <source>
        <strain evidence="2">3prime</strain>
    </source>
</reference>
<gene>
    <name evidence="2" type="ORF">C4C32_01060</name>
</gene>
<dbReference type="InterPro" id="IPR024467">
    <property type="entry name" value="Xre/MbcA/ParS-like_toxin-bd"/>
</dbReference>
<dbReference type="AlphaFoldDB" id="A0A8B6URK5"/>
<dbReference type="EMBL" id="CP072011">
    <property type="protein sequence ID" value="QTH14532.1"/>
    <property type="molecule type" value="Genomic_DNA"/>
</dbReference>
<sequence length="63" mass="7085">MDNVQRVWFRAEEVFGNKAKAATWLSQPRTSFGEISALEYACTEAGYLLVMDMLAQLDHGFGL</sequence>
<organism evidence="2 3">
    <name type="scientific">Pseudomonas corrugata</name>
    <dbReference type="NCBI Taxonomy" id="47879"/>
    <lineage>
        <taxon>Bacteria</taxon>
        <taxon>Pseudomonadati</taxon>
        <taxon>Pseudomonadota</taxon>
        <taxon>Gammaproteobacteria</taxon>
        <taxon>Pseudomonadales</taxon>
        <taxon>Pseudomonadaceae</taxon>
        <taxon>Pseudomonas</taxon>
    </lineage>
</organism>
<reference evidence="2" key="2">
    <citation type="submission" date="2021-03" db="EMBL/GenBank/DDBJ databases">
        <authorList>
            <person name="Valentovich L.N."/>
            <person name="Akhremchuk A.E."/>
            <person name="Miamin V.E."/>
        </authorList>
    </citation>
    <scope>NUCLEOTIDE SEQUENCE</scope>
    <source>
        <strain evidence="2">3prime</strain>
    </source>
</reference>
<feature type="domain" description="Antitoxin Xre/MbcA/ParS-like toxin-binding" evidence="1">
    <location>
        <begin position="11"/>
        <end position="60"/>
    </location>
</feature>
<name>A0A8B6URK5_9PSED</name>
<dbReference type="Proteomes" id="UP000663914">
    <property type="component" value="Chromosome"/>
</dbReference>